<dbReference type="InterPro" id="IPR036651">
    <property type="entry name" value="Gln_synt_N_sf"/>
</dbReference>
<evidence type="ECO:0000259" key="8">
    <source>
        <dbReference type="PROSITE" id="PS51986"/>
    </source>
</evidence>
<dbReference type="InterPro" id="IPR014746">
    <property type="entry name" value="Gln_synth/guanido_kin_cat_dom"/>
</dbReference>
<evidence type="ECO:0000256" key="2">
    <source>
        <dbReference type="ARBA" id="ARBA00022598"/>
    </source>
</evidence>
<dbReference type="PANTHER" id="PTHR43785">
    <property type="entry name" value="GAMMA-GLUTAMYLPUTRESCINE SYNTHETASE"/>
    <property type="match status" value="1"/>
</dbReference>
<dbReference type="SUPFAM" id="SSF55931">
    <property type="entry name" value="Glutamine synthetase/guanido kinase"/>
    <property type="match status" value="1"/>
</dbReference>
<evidence type="ECO:0000256" key="4">
    <source>
        <dbReference type="ARBA" id="ARBA00022840"/>
    </source>
</evidence>
<evidence type="ECO:0000313" key="11">
    <source>
        <dbReference type="Proteomes" id="UP001626537"/>
    </source>
</evidence>
<accession>A0ABZ0I154</accession>
<proteinExistence type="inferred from homology"/>
<dbReference type="PANTHER" id="PTHR43785:SF12">
    <property type="entry name" value="TYPE-1 GLUTAMINE SYNTHETASE 2"/>
    <property type="match status" value="1"/>
</dbReference>
<dbReference type="PROSITE" id="PS51987">
    <property type="entry name" value="GS_CATALYTIC"/>
    <property type="match status" value="1"/>
</dbReference>
<gene>
    <name evidence="10" type="ORF">R0135_10760</name>
</gene>
<protein>
    <submittedName>
        <fullName evidence="10">Glutamine synthetase family protein</fullName>
        <ecNumber evidence="10">6.3.1.-</ecNumber>
    </submittedName>
</protein>
<dbReference type="EC" id="6.3.1.-" evidence="10"/>
<keyword evidence="11" id="KW-1185">Reference proteome</keyword>
<evidence type="ECO:0000256" key="6">
    <source>
        <dbReference type="PROSITE-ProRule" id="PRU01330"/>
    </source>
</evidence>
<evidence type="ECO:0000313" key="10">
    <source>
        <dbReference type="EMBL" id="WOJ92265.1"/>
    </source>
</evidence>
<dbReference type="PROSITE" id="PS00181">
    <property type="entry name" value="GLNA_ATP"/>
    <property type="match status" value="1"/>
</dbReference>
<keyword evidence="4" id="KW-0067">ATP-binding</keyword>
<organism evidence="10 11">
    <name type="scientific">Congregibacter variabilis</name>
    <dbReference type="NCBI Taxonomy" id="3081200"/>
    <lineage>
        <taxon>Bacteria</taxon>
        <taxon>Pseudomonadati</taxon>
        <taxon>Pseudomonadota</taxon>
        <taxon>Gammaproteobacteria</taxon>
        <taxon>Cellvibrionales</taxon>
        <taxon>Halieaceae</taxon>
        <taxon>Congregibacter</taxon>
    </lineage>
</organism>
<dbReference type="Pfam" id="PF00120">
    <property type="entry name" value="Gln-synt_C"/>
    <property type="match status" value="1"/>
</dbReference>
<evidence type="ECO:0000259" key="9">
    <source>
        <dbReference type="PROSITE" id="PS51987"/>
    </source>
</evidence>
<feature type="domain" description="GS beta-grasp" evidence="8">
    <location>
        <begin position="15"/>
        <end position="108"/>
    </location>
</feature>
<dbReference type="RefSeq" id="WP_407346847.1">
    <property type="nucleotide sequence ID" value="NZ_CP136864.1"/>
</dbReference>
<evidence type="ECO:0000256" key="7">
    <source>
        <dbReference type="RuleBase" id="RU000384"/>
    </source>
</evidence>
<comment type="similarity">
    <text evidence="6 7">Belongs to the glutamine synthetase family.</text>
</comment>
<feature type="domain" description="GS catalytic" evidence="9">
    <location>
        <begin position="115"/>
        <end position="448"/>
    </location>
</feature>
<dbReference type="Proteomes" id="UP001626537">
    <property type="component" value="Chromosome"/>
</dbReference>
<dbReference type="EMBL" id="CP136864">
    <property type="protein sequence ID" value="WOJ92265.1"/>
    <property type="molecule type" value="Genomic_DNA"/>
</dbReference>
<keyword evidence="3" id="KW-0547">Nucleotide-binding</keyword>
<dbReference type="InterPro" id="IPR008146">
    <property type="entry name" value="Gln_synth_cat_dom"/>
</dbReference>
<keyword evidence="5" id="KW-0460">Magnesium</keyword>
<dbReference type="InterPro" id="IPR008147">
    <property type="entry name" value="Gln_synt_N"/>
</dbReference>
<sequence length="448" mass="49321">MSKSEPLETFLENHPDIDLFEVVLTDLAGGLRGKWVTRDKIASVFSGKLKLPMSSVVFDSWGRDVEEWVFLSGDGDGCCVPEPSSLAVVPWGKRPMAQLLVSLDHEDGTSNLLDPRRILGTVEARFKEQGLQPVVASEMEFFLLDPQRDAQGRPRHTQRDSVGGALGRGQTYGLEAMAEVDDFMHAVQDCCLLQDLPVDTLIKESAPSQYEINLLHRPDALLAADQALLLKRAIRGIARSFGQVATFMAKPFGDLAGNGMHLHCSLQDVDGNNVFNDGSPTGSKLLRHAIAGCMQTLPDVMLLLAPTMNSYRRFQKGMHAPLAPCWGYENRTVALRVPAGPLSAMRLEHRVAGADAQPHLAIAALLAGMLYGIENELEPPPPMEGNAWEQLEPSLPQHWNAALDAFRRSRFVADYLGSSFQEVYSLLKQQEIDEFGLHVTPLEYDTGL</sequence>
<dbReference type="Gene3D" id="3.10.20.70">
    <property type="entry name" value="Glutamine synthetase, N-terminal domain"/>
    <property type="match status" value="1"/>
</dbReference>
<dbReference type="InterPro" id="IPR027303">
    <property type="entry name" value="Gln_synth_gly_rich_site"/>
</dbReference>
<evidence type="ECO:0000256" key="1">
    <source>
        <dbReference type="ARBA" id="ARBA00001946"/>
    </source>
</evidence>
<evidence type="ECO:0000256" key="5">
    <source>
        <dbReference type="ARBA" id="ARBA00022842"/>
    </source>
</evidence>
<evidence type="ECO:0000256" key="3">
    <source>
        <dbReference type="ARBA" id="ARBA00022741"/>
    </source>
</evidence>
<dbReference type="SUPFAM" id="SSF54368">
    <property type="entry name" value="Glutamine synthetase, N-terminal domain"/>
    <property type="match status" value="1"/>
</dbReference>
<dbReference type="SMART" id="SM01230">
    <property type="entry name" value="Gln-synt_C"/>
    <property type="match status" value="1"/>
</dbReference>
<reference evidence="10 11" key="1">
    <citation type="submission" date="2023-10" db="EMBL/GenBank/DDBJ databases">
        <title>Two novel species belonging to the OM43/NOR5 clade.</title>
        <authorList>
            <person name="Park M."/>
        </authorList>
    </citation>
    <scope>NUCLEOTIDE SEQUENCE [LARGE SCALE GENOMIC DNA]</scope>
    <source>
        <strain evidence="10 11">IMCC43200</strain>
    </source>
</reference>
<dbReference type="Gene3D" id="3.30.590.10">
    <property type="entry name" value="Glutamine synthetase/guanido kinase, catalytic domain"/>
    <property type="match status" value="1"/>
</dbReference>
<comment type="cofactor">
    <cofactor evidence="1">
        <name>Mg(2+)</name>
        <dbReference type="ChEBI" id="CHEBI:18420"/>
    </cofactor>
</comment>
<name>A0ABZ0I154_9GAMM</name>
<dbReference type="PROSITE" id="PS51986">
    <property type="entry name" value="GS_BETA_GRASP"/>
    <property type="match status" value="1"/>
</dbReference>
<dbReference type="GO" id="GO:0016874">
    <property type="term" value="F:ligase activity"/>
    <property type="evidence" value="ECO:0007669"/>
    <property type="project" value="UniProtKB-KW"/>
</dbReference>
<keyword evidence="2 10" id="KW-0436">Ligase</keyword>